<keyword evidence="3" id="KW-0813">Transport</keyword>
<evidence type="ECO:0000256" key="1">
    <source>
        <dbReference type="ARBA" id="ARBA00004141"/>
    </source>
</evidence>
<dbReference type="Pfam" id="PF01545">
    <property type="entry name" value="Cation_efflux"/>
    <property type="match status" value="1"/>
</dbReference>
<feature type="transmembrane region" description="Helical" evidence="8">
    <location>
        <begin position="84"/>
        <end position="107"/>
    </location>
</feature>
<reference evidence="11 12" key="1">
    <citation type="submission" date="2018-02" db="EMBL/GenBank/DDBJ databases">
        <authorList>
            <person name="Cohen D.B."/>
            <person name="Kent A.D."/>
        </authorList>
    </citation>
    <scope>NUCLEOTIDE SEQUENCE [LARGE SCALE GENOMIC DNA]</scope>
    <source>
        <strain evidence="11 12">ULC007</strain>
    </source>
</reference>
<evidence type="ECO:0000256" key="4">
    <source>
        <dbReference type="ARBA" id="ARBA00022692"/>
    </source>
</evidence>
<dbReference type="InterPro" id="IPR002524">
    <property type="entry name" value="Cation_efflux"/>
</dbReference>
<dbReference type="GO" id="GO:0005385">
    <property type="term" value="F:zinc ion transmembrane transporter activity"/>
    <property type="evidence" value="ECO:0007669"/>
    <property type="project" value="TreeGrafter"/>
</dbReference>
<evidence type="ECO:0000256" key="6">
    <source>
        <dbReference type="ARBA" id="ARBA00023065"/>
    </source>
</evidence>
<dbReference type="GO" id="GO:0005886">
    <property type="term" value="C:plasma membrane"/>
    <property type="evidence" value="ECO:0007669"/>
    <property type="project" value="TreeGrafter"/>
</dbReference>
<feature type="transmembrane region" description="Helical" evidence="8">
    <location>
        <begin position="183"/>
        <end position="200"/>
    </location>
</feature>
<dbReference type="Gene3D" id="1.20.1510.10">
    <property type="entry name" value="Cation efflux protein transmembrane domain"/>
    <property type="match status" value="1"/>
</dbReference>
<dbReference type="InterPro" id="IPR036837">
    <property type="entry name" value="Cation_efflux_CTD_sf"/>
</dbReference>
<keyword evidence="5 8" id="KW-1133">Transmembrane helix</keyword>
<protein>
    <submittedName>
        <fullName evidence="11">Cation transporter</fullName>
    </submittedName>
</protein>
<evidence type="ECO:0000259" key="10">
    <source>
        <dbReference type="Pfam" id="PF16916"/>
    </source>
</evidence>
<dbReference type="SUPFAM" id="SSF161111">
    <property type="entry name" value="Cation efflux protein transmembrane domain-like"/>
    <property type="match status" value="1"/>
</dbReference>
<name>A0A2T1DEH8_9CYAN</name>
<evidence type="ECO:0000259" key="9">
    <source>
        <dbReference type="Pfam" id="PF01545"/>
    </source>
</evidence>
<accession>A0A2T1DEH8</accession>
<feature type="transmembrane region" description="Helical" evidence="8">
    <location>
        <begin position="54"/>
        <end position="72"/>
    </location>
</feature>
<dbReference type="InterPro" id="IPR027470">
    <property type="entry name" value="Cation_efflux_CTD"/>
</dbReference>
<keyword evidence="6" id="KW-0406">Ion transport</keyword>
<dbReference type="AlphaFoldDB" id="A0A2T1DEH8"/>
<evidence type="ECO:0000313" key="12">
    <source>
        <dbReference type="Proteomes" id="UP000238634"/>
    </source>
</evidence>
<dbReference type="NCBIfam" id="TIGR01297">
    <property type="entry name" value="CDF"/>
    <property type="match status" value="1"/>
</dbReference>
<proteinExistence type="inferred from homology"/>
<dbReference type="PANTHER" id="PTHR11562:SF17">
    <property type="entry name" value="RE54080P-RELATED"/>
    <property type="match status" value="1"/>
</dbReference>
<evidence type="ECO:0000256" key="7">
    <source>
        <dbReference type="ARBA" id="ARBA00023136"/>
    </source>
</evidence>
<dbReference type="InterPro" id="IPR058533">
    <property type="entry name" value="Cation_efflux_TM"/>
</dbReference>
<keyword evidence="7 8" id="KW-0472">Membrane</keyword>
<dbReference type="PANTHER" id="PTHR11562">
    <property type="entry name" value="CATION EFFLUX PROTEIN/ ZINC TRANSPORTER"/>
    <property type="match status" value="1"/>
</dbReference>
<keyword evidence="4 8" id="KW-0812">Transmembrane</keyword>
<feature type="domain" description="Cation efflux protein transmembrane" evidence="9">
    <location>
        <begin position="18"/>
        <end position="204"/>
    </location>
</feature>
<comment type="subcellular location">
    <subcellularLocation>
        <location evidence="1">Membrane</location>
        <topology evidence="1">Multi-pass membrane protein</topology>
    </subcellularLocation>
</comment>
<dbReference type="InterPro" id="IPR050681">
    <property type="entry name" value="CDF/SLC30A"/>
</dbReference>
<evidence type="ECO:0000256" key="3">
    <source>
        <dbReference type="ARBA" id="ARBA00022448"/>
    </source>
</evidence>
<dbReference type="SUPFAM" id="SSF160240">
    <property type="entry name" value="Cation efflux protein cytoplasmic domain-like"/>
    <property type="match status" value="1"/>
</dbReference>
<feature type="transmembrane region" description="Helical" evidence="8">
    <location>
        <begin position="151"/>
        <end position="177"/>
    </location>
</feature>
<feature type="transmembrane region" description="Helical" evidence="8">
    <location>
        <begin position="21"/>
        <end position="42"/>
    </location>
</feature>
<evidence type="ECO:0000313" key="11">
    <source>
        <dbReference type="EMBL" id="PSB18875.1"/>
    </source>
</evidence>
<organism evidence="11 12">
    <name type="scientific">Phormidesmis priestleyi ULC007</name>
    <dbReference type="NCBI Taxonomy" id="1920490"/>
    <lineage>
        <taxon>Bacteria</taxon>
        <taxon>Bacillati</taxon>
        <taxon>Cyanobacteriota</taxon>
        <taxon>Cyanophyceae</taxon>
        <taxon>Leptolyngbyales</taxon>
        <taxon>Leptolyngbyaceae</taxon>
        <taxon>Phormidesmis</taxon>
    </lineage>
</organism>
<evidence type="ECO:0000256" key="2">
    <source>
        <dbReference type="ARBA" id="ARBA00008873"/>
    </source>
</evidence>
<reference evidence="11 12" key="2">
    <citation type="submission" date="2018-03" db="EMBL/GenBank/DDBJ databases">
        <title>The ancient ancestry and fast evolution of plastids.</title>
        <authorList>
            <person name="Moore K.R."/>
            <person name="Magnabosco C."/>
            <person name="Momper L."/>
            <person name="Gold D.A."/>
            <person name="Bosak T."/>
            <person name="Fournier G.P."/>
        </authorList>
    </citation>
    <scope>NUCLEOTIDE SEQUENCE [LARGE SCALE GENOMIC DNA]</scope>
    <source>
        <strain evidence="11 12">ULC007</strain>
    </source>
</reference>
<keyword evidence="12" id="KW-1185">Reference proteome</keyword>
<feature type="domain" description="Cation efflux protein cytoplasmic" evidence="10">
    <location>
        <begin position="216"/>
        <end position="285"/>
    </location>
</feature>
<dbReference type="Pfam" id="PF16916">
    <property type="entry name" value="ZT_dimer"/>
    <property type="match status" value="1"/>
</dbReference>
<evidence type="ECO:0000256" key="8">
    <source>
        <dbReference type="SAM" id="Phobius"/>
    </source>
</evidence>
<evidence type="ECO:0000256" key="5">
    <source>
        <dbReference type="ARBA" id="ARBA00022989"/>
    </source>
</evidence>
<gene>
    <name evidence="11" type="ORF">C7B65_13990</name>
</gene>
<dbReference type="Proteomes" id="UP000238634">
    <property type="component" value="Unassembled WGS sequence"/>
</dbReference>
<comment type="caution">
    <text evidence="11">The sequence shown here is derived from an EMBL/GenBank/DDBJ whole genome shotgun (WGS) entry which is preliminary data.</text>
</comment>
<feature type="transmembrane region" description="Helical" evidence="8">
    <location>
        <begin position="119"/>
        <end position="139"/>
    </location>
</feature>
<dbReference type="InterPro" id="IPR027469">
    <property type="entry name" value="Cation_efflux_TMD_sf"/>
</dbReference>
<sequence>MAPHHHDHGQPSYNRAFTIAIALNLGFVITEAIFGFLTHSLALLADAGHNLGDVLGLLLAWGASWLVLFRPTRRYTYGLRRSSILVALLNAMILLFAMGAIAIEAIQRVKNPVAINGETIIGVALVGIVINGLTALLFMSGRKRDLNLRAAFLHMASDALVSLGVVLAGIAILATGWLWFDPVISLVIVVVILVSTWNLLRDSLNLALDAVPPGVEPLAIRTFLDETPGVVAIHDLHIWAMSTTETALTAHLVMLTGCPDDAFLARISQELHDRFDIEHTTIQIETGYSMLSCAQKSCCE</sequence>
<dbReference type="RefSeq" id="WP_106254024.1">
    <property type="nucleotide sequence ID" value="NZ_PVWG01000014.1"/>
</dbReference>
<comment type="similarity">
    <text evidence="2">Belongs to the cation diffusion facilitator (CDF) transporter (TC 2.A.4) family. SLC30A subfamily.</text>
</comment>
<dbReference type="EMBL" id="PVWG01000014">
    <property type="protein sequence ID" value="PSB18875.1"/>
    <property type="molecule type" value="Genomic_DNA"/>
</dbReference>